<evidence type="ECO:0000256" key="1">
    <source>
        <dbReference type="SAM" id="MobiDB-lite"/>
    </source>
</evidence>
<dbReference type="EMBL" id="RXYK01000006">
    <property type="protein sequence ID" value="RTY38192.1"/>
    <property type="molecule type" value="Genomic_DNA"/>
</dbReference>
<dbReference type="RefSeq" id="WP_126384433.1">
    <property type="nucleotide sequence ID" value="NZ_RXYK01000006.1"/>
</dbReference>
<organism evidence="2 3">
    <name type="scientific">Chlorobium phaeovibrioides</name>
    <dbReference type="NCBI Taxonomy" id="1094"/>
    <lineage>
        <taxon>Bacteria</taxon>
        <taxon>Pseudomonadati</taxon>
        <taxon>Chlorobiota</taxon>
        <taxon>Chlorobiia</taxon>
        <taxon>Chlorobiales</taxon>
        <taxon>Chlorobiaceae</taxon>
        <taxon>Chlorobium/Pelodictyon group</taxon>
        <taxon>Chlorobium</taxon>
    </lineage>
</organism>
<evidence type="ECO:0000313" key="3">
    <source>
        <dbReference type="Proteomes" id="UP000279908"/>
    </source>
</evidence>
<comment type="caution">
    <text evidence="2">The sequence shown here is derived from an EMBL/GenBank/DDBJ whole genome shotgun (WGS) entry which is preliminary data.</text>
</comment>
<proteinExistence type="predicted"/>
<gene>
    <name evidence="2" type="ORF">EKD02_05710</name>
</gene>
<feature type="region of interest" description="Disordered" evidence="1">
    <location>
        <begin position="48"/>
        <end position="76"/>
    </location>
</feature>
<sequence length="76" mass="8067">MITRLPNTPTGEALLKRCSTPVRKLTPEEVSAKLGGGVIIFDPYAWISPPDKKPLPKPKGSSLPEGTKAKKKGGGK</sequence>
<dbReference type="Proteomes" id="UP000279908">
    <property type="component" value="Unassembled WGS sequence"/>
</dbReference>
<reference evidence="2 3" key="1">
    <citation type="submission" date="2018-12" db="EMBL/GenBank/DDBJ databases">
        <authorList>
            <person name="Lunina O.N."/>
            <person name="Grouzdev D.S."/>
            <person name="Gorlenko V.M."/>
            <person name="Savvichev A.S."/>
        </authorList>
    </citation>
    <scope>NUCLEOTIDE SEQUENCE [LARGE SCALE GENOMIC DNA]</scope>
    <source>
        <strain evidence="2 3">BrKhr-17</strain>
    </source>
</reference>
<accession>A0A432AVK7</accession>
<dbReference type="AlphaFoldDB" id="A0A432AVK7"/>
<evidence type="ECO:0000313" key="2">
    <source>
        <dbReference type="EMBL" id="RTY38192.1"/>
    </source>
</evidence>
<protein>
    <submittedName>
        <fullName evidence="2">Uncharacterized protein</fullName>
    </submittedName>
</protein>
<name>A0A432AVK7_CHLPH</name>